<accession>A0A5J5K587</accession>
<dbReference type="GO" id="GO:0016987">
    <property type="term" value="F:sigma factor activity"/>
    <property type="evidence" value="ECO:0007669"/>
    <property type="project" value="UniProtKB-KW"/>
</dbReference>
<keyword evidence="2" id="KW-0805">Transcription regulation</keyword>
<evidence type="ECO:0000256" key="3">
    <source>
        <dbReference type="ARBA" id="ARBA00023082"/>
    </source>
</evidence>
<dbReference type="GO" id="GO:0006352">
    <property type="term" value="P:DNA-templated transcription initiation"/>
    <property type="evidence" value="ECO:0007669"/>
    <property type="project" value="InterPro"/>
</dbReference>
<dbReference type="PANTHER" id="PTHR43133">
    <property type="entry name" value="RNA POLYMERASE ECF-TYPE SIGMA FACTO"/>
    <property type="match status" value="1"/>
</dbReference>
<protein>
    <recommendedName>
        <fullName evidence="9">Sigma-70 family RNA polymerase sigma factor</fullName>
    </recommendedName>
</protein>
<evidence type="ECO:0000256" key="5">
    <source>
        <dbReference type="ARBA" id="ARBA00023163"/>
    </source>
</evidence>
<evidence type="ECO:0000256" key="4">
    <source>
        <dbReference type="ARBA" id="ARBA00023125"/>
    </source>
</evidence>
<gene>
    <name evidence="7" type="ORF">F5972_14045</name>
</gene>
<feature type="region of interest" description="Disordered" evidence="6">
    <location>
        <begin position="363"/>
        <end position="548"/>
    </location>
</feature>
<proteinExistence type="inferred from homology"/>
<keyword evidence="5" id="KW-0804">Transcription</keyword>
<keyword evidence="4" id="KW-0238">DNA-binding</keyword>
<feature type="region of interest" description="Disordered" evidence="6">
    <location>
        <begin position="574"/>
        <end position="594"/>
    </location>
</feature>
<dbReference type="InterPro" id="IPR013325">
    <property type="entry name" value="RNA_pol_sigma_r2"/>
</dbReference>
<dbReference type="SUPFAM" id="SSF88946">
    <property type="entry name" value="Sigma2 domain of RNA polymerase sigma factors"/>
    <property type="match status" value="1"/>
</dbReference>
<dbReference type="InterPro" id="IPR039425">
    <property type="entry name" value="RNA_pol_sigma-70-like"/>
</dbReference>
<comment type="caution">
    <text evidence="7">The sequence shown here is derived from an EMBL/GenBank/DDBJ whole genome shotgun (WGS) entry which is preliminary data.</text>
</comment>
<evidence type="ECO:0008006" key="9">
    <source>
        <dbReference type="Google" id="ProtNLM"/>
    </source>
</evidence>
<name>A0A5J5K587_9ACTN</name>
<evidence type="ECO:0000256" key="2">
    <source>
        <dbReference type="ARBA" id="ARBA00023015"/>
    </source>
</evidence>
<evidence type="ECO:0000256" key="1">
    <source>
        <dbReference type="ARBA" id="ARBA00010641"/>
    </source>
</evidence>
<organism evidence="7 8">
    <name type="scientific">Microbispora cellulosiformans</name>
    <dbReference type="NCBI Taxonomy" id="2614688"/>
    <lineage>
        <taxon>Bacteria</taxon>
        <taxon>Bacillati</taxon>
        <taxon>Actinomycetota</taxon>
        <taxon>Actinomycetes</taxon>
        <taxon>Streptosporangiales</taxon>
        <taxon>Streptosporangiaceae</taxon>
        <taxon>Microbispora</taxon>
    </lineage>
</organism>
<feature type="compositionally biased region" description="Basic and acidic residues" evidence="6">
    <location>
        <begin position="512"/>
        <end position="523"/>
    </location>
</feature>
<dbReference type="AlphaFoldDB" id="A0A5J5K587"/>
<feature type="compositionally biased region" description="Low complexity" evidence="6">
    <location>
        <begin position="384"/>
        <end position="399"/>
    </location>
</feature>
<dbReference type="GO" id="GO:0003677">
    <property type="term" value="F:DNA binding"/>
    <property type="evidence" value="ECO:0007669"/>
    <property type="project" value="UniProtKB-KW"/>
</dbReference>
<feature type="compositionally biased region" description="Basic and acidic residues" evidence="6">
    <location>
        <begin position="583"/>
        <end position="594"/>
    </location>
</feature>
<comment type="similarity">
    <text evidence="1">Belongs to the sigma-70 factor family. ECF subfamily.</text>
</comment>
<reference evidence="7 8" key="1">
    <citation type="submission" date="2019-09" db="EMBL/GenBank/DDBJ databases">
        <title>Screening of Novel Bioactive Compounds from Soil-Associated.</title>
        <authorList>
            <person name="Gong X."/>
        </authorList>
    </citation>
    <scope>NUCLEOTIDE SEQUENCE [LARGE SCALE GENOMIC DNA]</scope>
    <source>
        <strain evidence="7 8">Gxj-6</strain>
    </source>
</reference>
<evidence type="ECO:0000256" key="6">
    <source>
        <dbReference type="SAM" id="MobiDB-lite"/>
    </source>
</evidence>
<sequence>MIGDATHRNREVAMRRQVRLTDVELLEAVRGGDTAAYGTLYRRHSAAARSLARQLTQSEEAVENLLVEIFARVLELVRRGGGPASAFRPYLLASLRRYAATGAVDLADGDSLYVDPELKGLERAPLARAYLSLPERWRMALWHMEIEGADPAEAGPLLGLSGRATVELTGRARRALREAYVRLRLDGGPREECRPILITILRYMENGLPKQEAAEVDGHVAECIDCRSVFLEMVDLTQGLRDVVGQLVAGPAVDDYLADLAAHRRHDQAPGGEARAGARMGGSPLAGLRAVYDRAGVSVRSAWTGAVATLGATGDRVRTPLMRLPALVRSVPAPYRAVLGGIAVAGLATVAFLLVAEPAGVLPVSISGSPNRTGEPGEAPDRQGPATGTGTPGPALARGAEPDEPVSPATPAGTAAMPEPAGPDDPVPPPPDGRGHAGWPPAPRHSSDVRVNAGHAPAQEGRSSAPERQRVRRQVPRAPYETNREQGRWEAHQQFPTRQEVRQRVPGQTRAAVRDHAAQDHAVRRARPGGESGKRHATRTPHPGAAGPVVAIDPLGALLRGQPGLVAVRLRNAGGAPTEGENEEGKKAAGKDEVVATVTLPPGVRFVARSRYGQAGAPSSAHQGGRTKDGGRGSGGTGRGGAGSGGTEDGGTGRGGTEDGGTGSGGAGDGDREDGGTGDGWACTAEGRVVRCARGPLAAGEVTALFLKVAVAADAPTGRAFTVRVRSGRTEAAARSTAGVRGSGVAARFAADGRLVTRVVGNALLSTAAPPVPCGAAASAAPGRGAGASVPVDLDADDSTPTSSCADLALPRAGRVLWAGLYWSADGRRAHPTGDVRVRAPGSPAYVTVRAAEIARRNLPTGPGYQAFADVTSLVRAAGGGRWWVAGAAPARTGTVRHAAWGLVVLAVDERQPYTRVVVLDAAAVVGVEEEALRIPLDGLAPGGAPARIDLMVWNAEGVRAGIATERGRGRGEDRRDAGVLAADTTGGVAVDSLHTLLGRRPTLRLATRREPAFFGVAVVSARTWS</sequence>
<keyword evidence="3" id="KW-0731">Sigma factor</keyword>
<dbReference type="InterPro" id="IPR013324">
    <property type="entry name" value="RNA_pol_sigma_r3/r4-like"/>
</dbReference>
<keyword evidence="8" id="KW-1185">Reference proteome</keyword>
<evidence type="ECO:0000313" key="8">
    <source>
        <dbReference type="Proteomes" id="UP000327011"/>
    </source>
</evidence>
<dbReference type="SUPFAM" id="SSF88659">
    <property type="entry name" value="Sigma3 and sigma4 domains of RNA polymerase sigma factors"/>
    <property type="match status" value="1"/>
</dbReference>
<feature type="region of interest" description="Disordered" evidence="6">
    <location>
        <begin position="613"/>
        <end position="679"/>
    </location>
</feature>
<evidence type="ECO:0000313" key="7">
    <source>
        <dbReference type="EMBL" id="KAA9379279.1"/>
    </source>
</evidence>
<dbReference type="Proteomes" id="UP000327011">
    <property type="component" value="Unassembled WGS sequence"/>
</dbReference>
<dbReference type="Gene3D" id="1.10.1740.10">
    <property type="match status" value="1"/>
</dbReference>
<feature type="compositionally biased region" description="Basic and acidic residues" evidence="6">
    <location>
        <begin position="482"/>
        <end position="491"/>
    </location>
</feature>
<feature type="compositionally biased region" description="Gly residues" evidence="6">
    <location>
        <begin position="632"/>
        <end position="668"/>
    </location>
</feature>
<feature type="compositionally biased region" description="Pro residues" evidence="6">
    <location>
        <begin position="420"/>
        <end position="432"/>
    </location>
</feature>
<dbReference type="EMBL" id="VYTZ01000004">
    <property type="protein sequence ID" value="KAA9379279.1"/>
    <property type="molecule type" value="Genomic_DNA"/>
</dbReference>
<dbReference type="PANTHER" id="PTHR43133:SF8">
    <property type="entry name" value="RNA POLYMERASE SIGMA FACTOR HI_1459-RELATED"/>
    <property type="match status" value="1"/>
</dbReference>